<keyword evidence="2" id="KW-1185">Reference proteome</keyword>
<dbReference type="Proteomes" id="UP000807716">
    <property type="component" value="Unassembled WGS sequence"/>
</dbReference>
<protein>
    <submittedName>
        <fullName evidence="1">Uncharacterized protein</fullName>
    </submittedName>
</protein>
<evidence type="ECO:0000313" key="1">
    <source>
        <dbReference type="EMBL" id="KAG0264637.1"/>
    </source>
</evidence>
<dbReference type="EMBL" id="JAAAJB010000134">
    <property type="protein sequence ID" value="KAG0264637.1"/>
    <property type="molecule type" value="Genomic_DNA"/>
</dbReference>
<reference evidence="1" key="1">
    <citation type="journal article" date="2020" name="Fungal Divers.">
        <title>Resolving the Mortierellaceae phylogeny through synthesis of multi-gene phylogenetics and phylogenomics.</title>
        <authorList>
            <person name="Vandepol N."/>
            <person name="Liber J."/>
            <person name="Desiro A."/>
            <person name="Na H."/>
            <person name="Kennedy M."/>
            <person name="Barry K."/>
            <person name="Grigoriev I.V."/>
            <person name="Miller A.N."/>
            <person name="O'Donnell K."/>
            <person name="Stajich J.E."/>
            <person name="Bonito G."/>
        </authorList>
    </citation>
    <scope>NUCLEOTIDE SEQUENCE</scope>
    <source>
        <strain evidence="1">BC1065</strain>
    </source>
</reference>
<gene>
    <name evidence="1" type="ORF">DFQ27_001089</name>
</gene>
<proteinExistence type="predicted"/>
<comment type="caution">
    <text evidence="1">The sequence shown here is derived from an EMBL/GenBank/DDBJ whole genome shotgun (WGS) entry which is preliminary data.</text>
</comment>
<organism evidence="1 2">
    <name type="scientific">Actinomortierella ambigua</name>
    <dbReference type="NCBI Taxonomy" id="1343610"/>
    <lineage>
        <taxon>Eukaryota</taxon>
        <taxon>Fungi</taxon>
        <taxon>Fungi incertae sedis</taxon>
        <taxon>Mucoromycota</taxon>
        <taxon>Mortierellomycotina</taxon>
        <taxon>Mortierellomycetes</taxon>
        <taxon>Mortierellales</taxon>
        <taxon>Mortierellaceae</taxon>
        <taxon>Actinomortierella</taxon>
    </lineage>
</organism>
<sequence>MTIADIRQHLLTLAHPDFNATTYHEHGYVLNGTLKSDGHLLQFGAFKLHEPLAARLRRLPDERMPSSWISTLGGTHQYLSEVRNVVKSSEDVKKI</sequence>
<name>A0A9P6QB23_9FUNG</name>
<dbReference type="AlphaFoldDB" id="A0A9P6QB23"/>
<dbReference type="OrthoDB" id="2441991at2759"/>
<evidence type="ECO:0000313" key="2">
    <source>
        <dbReference type="Proteomes" id="UP000807716"/>
    </source>
</evidence>
<accession>A0A9P6QB23</accession>